<evidence type="ECO:0000256" key="2">
    <source>
        <dbReference type="SAM" id="SignalP"/>
    </source>
</evidence>
<sequence length="310" mass="35516">MRLLWSLVWLAFAASANPFMTESVGSGQLEERSSHLVKRSRSKCGPNIDTSSSSEKRSVGYIRFERNVSIPLEKRMELPKRTMGAFYRRELPKMTEAVVPHEEADIATDMSTAVLTSFDDLQLDPHEEYSTGAQHISGCTMLYLISRKGVYATHWWESVSFAPDKIWLKKSLTQPKLFKKTVIDMLTKGGRYHPKLDADAIEDDYIKAYIVRPTTTHAEKEGDEGYTKEWEQVRTTVGKIVPTLQDRSRWRDIKYQALNNKDPALNDLSGTAGKNLFKFDPAHKIGRGQTQHYAALWVEDEKTPYHLDQW</sequence>
<dbReference type="EMBL" id="ML742069">
    <property type="protein sequence ID" value="KAE8151546.1"/>
    <property type="molecule type" value="Genomic_DNA"/>
</dbReference>
<dbReference type="AlphaFoldDB" id="A0A5N6TYT5"/>
<reference evidence="3 4" key="1">
    <citation type="submission" date="2019-04" db="EMBL/GenBank/DDBJ databases">
        <title>Friends and foes A comparative genomics study of 23 Aspergillus species from section Flavi.</title>
        <authorList>
            <consortium name="DOE Joint Genome Institute"/>
            <person name="Kjaerbolling I."/>
            <person name="Vesth T."/>
            <person name="Frisvad J.C."/>
            <person name="Nybo J.L."/>
            <person name="Theobald S."/>
            <person name="Kildgaard S."/>
            <person name="Isbrandt T."/>
            <person name="Kuo A."/>
            <person name="Sato A."/>
            <person name="Lyhne E.K."/>
            <person name="Kogle M.E."/>
            <person name="Wiebenga A."/>
            <person name="Kun R.S."/>
            <person name="Lubbers R.J."/>
            <person name="Makela M.R."/>
            <person name="Barry K."/>
            <person name="Chovatia M."/>
            <person name="Clum A."/>
            <person name="Daum C."/>
            <person name="Haridas S."/>
            <person name="He G."/>
            <person name="LaButti K."/>
            <person name="Lipzen A."/>
            <person name="Mondo S."/>
            <person name="Riley R."/>
            <person name="Salamov A."/>
            <person name="Simmons B.A."/>
            <person name="Magnuson J.K."/>
            <person name="Henrissat B."/>
            <person name="Mortensen U.H."/>
            <person name="Larsen T.O."/>
            <person name="Devries R.P."/>
            <person name="Grigoriev I.V."/>
            <person name="Machida M."/>
            <person name="Baker S.E."/>
            <person name="Andersen M.R."/>
        </authorList>
    </citation>
    <scope>NUCLEOTIDE SEQUENCE [LARGE SCALE GENOMIC DNA]</scope>
    <source>
        <strain evidence="3 4">IBT 18842</strain>
    </source>
</reference>
<accession>A0A5N6TYT5</accession>
<organism evidence="3 4">
    <name type="scientific">Aspergillus avenaceus</name>
    <dbReference type="NCBI Taxonomy" id="36643"/>
    <lineage>
        <taxon>Eukaryota</taxon>
        <taxon>Fungi</taxon>
        <taxon>Dikarya</taxon>
        <taxon>Ascomycota</taxon>
        <taxon>Pezizomycotina</taxon>
        <taxon>Eurotiomycetes</taxon>
        <taxon>Eurotiomycetidae</taxon>
        <taxon>Eurotiales</taxon>
        <taxon>Aspergillaceae</taxon>
        <taxon>Aspergillus</taxon>
        <taxon>Aspergillus subgen. Circumdati</taxon>
    </lineage>
</organism>
<keyword evidence="2" id="KW-0732">Signal</keyword>
<feature type="chain" id="PRO_5024903351" evidence="2">
    <location>
        <begin position="17"/>
        <end position="310"/>
    </location>
</feature>
<gene>
    <name evidence="3" type="ORF">BDV25DRAFT_138782</name>
</gene>
<name>A0A5N6TYT5_ASPAV</name>
<evidence type="ECO:0000256" key="1">
    <source>
        <dbReference type="SAM" id="MobiDB-lite"/>
    </source>
</evidence>
<proteinExistence type="predicted"/>
<feature type="region of interest" description="Disordered" evidence="1">
    <location>
        <begin position="30"/>
        <end position="54"/>
    </location>
</feature>
<keyword evidence="4" id="KW-1185">Reference proteome</keyword>
<dbReference type="Proteomes" id="UP000325780">
    <property type="component" value="Unassembled WGS sequence"/>
</dbReference>
<dbReference type="OrthoDB" id="3886018at2759"/>
<evidence type="ECO:0000313" key="3">
    <source>
        <dbReference type="EMBL" id="KAE8151546.1"/>
    </source>
</evidence>
<protein>
    <submittedName>
        <fullName evidence="3">Uncharacterized protein</fullName>
    </submittedName>
</protein>
<evidence type="ECO:0000313" key="4">
    <source>
        <dbReference type="Proteomes" id="UP000325780"/>
    </source>
</evidence>
<feature type="signal peptide" evidence="2">
    <location>
        <begin position="1"/>
        <end position="16"/>
    </location>
</feature>